<dbReference type="EMBL" id="JAAALK010000081">
    <property type="protein sequence ID" value="KAG8089598.1"/>
    <property type="molecule type" value="Genomic_DNA"/>
</dbReference>
<dbReference type="Proteomes" id="UP000729402">
    <property type="component" value="Unassembled WGS sequence"/>
</dbReference>
<evidence type="ECO:0000313" key="2">
    <source>
        <dbReference type="EMBL" id="KAG8089598.1"/>
    </source>
</evidence>
<proteinExistence type="predicted"/>
<feature type="region of interest" description="Disordered" evidence="1">
    <location>
        <begin position="1"/>
        <end position="26"/>
    </location>
</feature>
<name>A0A8J5WIT1_ZIZPA</name>
<reference evidence="2" key="2">
    <citation type="submission" date="2021-02" db="EMBL/GenBank/DDBJ databases">
        <authorList>
            <person name="Kimball J.A."/>
            <person name="Haas M.W."/>
            <person name="Macchietto M."/>
            <person name="Kono T."/>
            <person name="Duquette J."/>
            <person name="Shao M."/>
        </authorList>
    </citation>
    <scope>NUCLEOTIDE SEQUENCE</scope>
    <source>
        <tissue evidence="2">Fresh leaf tissue</tissue>
    </source>
</reference>
<protein>
    <submittedName>
        <fullName evidence="2">Uncharacterized protein</fullName>
    </submittedName>
</protein>
<keyword evidence="3" id="KW-1185">Reference proteome</keyword>
<evidence type="ECO:0000256" key="1">
    <source>
        <dbReference type="SAM" id="MobiDB-lite"/>
    </source>
</evidence>
<accession>A0A8J5WIT1</accession>
<evidence type="ECO:0000313" key="3">
    <source>
        <dbReference type="Proteomes" id="UP000729402"/>
    </source>
</evidence>
<feature type="compositionally biased region" description="Basic and acidic residues" evidence="1">
    <location>
        <begin position="7"/>
        <end position="16"/>
    </location>
</feature>
<gene>
    <name evidence="2" type="ORF">GUJ93_ZPchr0011g27029</name>
</gene>
<comment type="caution">
    <text evidence="2">The sequence shown here is derived from an EMBL/GenBank/DDBJ whole genome shotgun (WGS) entry which is preliminary data.</text>
</comment>
<organism evidence="2 3">
    <name type="scientific">Zizania palustris</name>
    <name type="common">Northern wild rice</name>
    <dbReference type="NCBI Taxonomy" id="103762"/>
    <lineage>
        <taxon>Eukaryota</taxon>
        <taxon>Viridiplantae</taxon>
        <taxon>Streptophyta</taxon>
        <taxon>Embryophyta</taxon>
        <taxon>Tracheophyta</taxon>
        <taxon>Spermatophyta</taxon>
        <taxon>Magnoliopsida</taxon>
        <taxon>Liliopsida</taxon>
        <taxon>Poales</taxon>
        <taxon>Poaceae</taxon>
        <taxon>BOP clade</taxon>
        <taxon>Oryzoideae</taxon>
        <taxon>Oryzeae</taxon>
        <taxon>Zizaniinae</taxon>
        <taxon>Zizania</taxon>
    </lineage>
</organism>
<sequence>MGGGATERTRVHDHRPPVNHQRQHQDCPMECEMVMGSWQRGNQMVWDSLIQADDAERNNLVSGYVMLINAFQQGSAVVRKCKHWWRSN</sequence>
<dbReference type="AlphaFoldDB" id="A0A8J5WIT1"/>
<reference evidence="2" key="1">
    <citation type="journal article" date="2021" name="bioRxiv">
        <title>Whole Genome Assembly and Annotation of Northern Wild Rice, Zizania palustris L., Supports a Whole Genome Duplication in the Zizania Genus.</title>
        <authorList>
            <person name="Haas M."/>
            <person name="Kono T."/>
            <person name="Macchietto M."/>
            <person name="Millas R."/>
            <person name="McGilp L."/>
            <person name="Shao M."/>
            <person name="Duquette J."/>
            <person name="Hirsch C.N."/>
            <person name="Kimball J."/>
        </authorList>
    </citation>
    <scope>NUCLEOTIDE SEQUENCE</scope>
    <source>
        <tissue evidence="2">Fresh leaf tissue</tissue>
    </source>
</reference>